<name>A0A0F9JZ50_9ZZZZ</name>
<dbReference type="EMBL" id="LAZR01009037">
    <property type="protein sequence ID" value="KKM75074.1"/>
    <property type="molecule type" value="Genomic_DNA"/>
</dbReference>
<dbReference type="AlphaFoldDB" id="A0A0F9JZ50"/>
<sequence>MTTRYQKSQIEDVARILRRRYYPLHSKALVVWQGLVDEFADLFAADNPPTCIVSILSAPIAHERHDCVLEGGFARERFLAACGLESEG</sequence>
<protein>
    <submittedName>
        <fullName evidence="1">Uncharacterized protein</fullName>
    </submittedName>
</protein>
<comment type="caution">
    <text evidence="1">The sequence shown here is derived from an EMBL/GenBank/DDBJ whole genome shotgun (WGS) entry which is preliminary data.</text>
</comment>
<gene>
    <name evidence="1" type="ORF">LCGC14_1393810</name>
</gene>
<reference evidence="1" key="1">
    <citation type="journal article" date="2015" name="Nature">
        <title>Complex archaea that bridge the gap between prokaryotes and eukaryotes.</title>
        <authorList>
            <person name="Spang A."/>
            <person name="Saw J.H."/>
            <person name="Jorgensen S.L."/>
            <person name="Zaremba-Niedzwiedzka K."/>
            <person name="Martijn J."/>
            <person name="Lind A.E."/>
            <person name="van Eijk R."/>
            <person name="Schleper C."/>
            <person name="Guy L."/>
            <person name="Ettema T.J."/>
        </authorList>
    </citation>
    <scope>NUCLEOTIDE SEQUENCE</scope>
</reference>
<organism evidence="1">
    <name type="scientific">marine sediment metagenome</name>
    <dbReference type="NCBI Taxonomy" id="412755"/>
    <lineage>
        <taxon>unclassified sequences</taxon>
        <taxon>metagenomes</taxon>
        <taxon>ecological metagenomes</taxon>
    </lineage>
</organism>
<evidence type="ECO:0000313" key="1">
    <source>
        <dbReference type="EMBL" id="KKM75074.1"/>
    </source>
</evidence>
<proteinExistence type="predicted"/>
<accession>A0A0F9JZ50</accession>